<evidence type="ECO:0000256" key="7">
    <source>
        <dbReference type="ARBA" id="ARBA00022723"/>
    </source>
</evidence>
<reference evidence="15" key="1">
    <citation type="submission" date="2020-10" db="EMBL/GenBank/DDBJ databases">
        <authorList>
            <person name="Gilroy R."/>
        </authorList>
    </citation>
    <scope>NUCLEOTIDE SEQUENCE</scope>
    <source>
        <strain evidence="15">ChiHjej12B11-29160</strain>
    </source>
</reference>
<dbReference type="AlphaFoldDB" id="A0A9D1L4G9"/>
<dbReference type="EMBL" id="DVMQ01000007">
    <property type="protein sequence ID" value="HIU23810.1"/>
    <property type="molecule type" value="Genomic_DNA"/>
</dbReference>
<keyword evidence="8" id="KW-0378">Hydrolase</keyword>
<dbReference type="InterPro" id="IPR008915">
    <property type="entry name" value="Peptidase_M50"/>
</dbReference>
<keyword evidence="9" id="KW-0862">Zinc</keyword>
<evidence type="ECO:0000256" key="3">
    <source>
        <dbReference type="ARBA" id="ARBA00007931"/>
    </source>
</evidence>
<feature type="transmembrane region" description="Helical" evidence="13">
    <location>
        <begin position="94"/>
        <end position="113"/>
    </location>
</feature>
<dbReference type="PANTHER" id="PTHR35864:SF1">
    <property type="entry name" value="ZINC METALLOPROTEASE YWHC-RELATED"/>
    <property type="match status" value="1"/>
</dbReference>
<sequence length="224" mass="24155">MQRIISILITVLCLMIAAIIHEVAHGAVAYACGDPTAKEAGRLTLNPLAHIDPTGSIVLPCVMALLGGPVFAYARPVPYNPRRLRHPVRDEVLVALAGPASNLLQAALAAAILRFGFLDNPSALTWVASNEAILVVLDVLSTYMWVNISLMLFNLIPLPPLDGSAIISPLLHNKAREMYYRIQAFAMPILIAALYILPYLLGWNPIGAYISRVGGALFDVLLGL</sequence>
<protein>
    <submittedName>
        <fullName evidence="15">Site-2 protease family protein</fullName>
    </submittedName>
</protein>
<evidence type="ECO:0000256" key="8">
    <source>
        <dbReference type="ARBA" id="ARBA00022801"/>
    </source>
</evidence>
<evidence type="ECO:0000313" key="15">
    <source>
        <dbReference type="EMBL" id="HIU23810.1"/>
    </source>
</evidence>
<accession>A0A9D1L4G9</accession>
<dbReference type="Proteomes" id="UP000824078">
    <property type="component" value="Unassembled WGS sequence"/>
</dbReference>
<dbReference type="GO" id="GO:0006508">
    <property type="term" value="P:proteolysis"/>
    <property type="evidence" value="ECO:0007669"/>
    <property type="project" value="UniProtKB-KW"/>
</dbReference>
<evidence type="ECO:0000256" key="4">
    <source>
        <dbReference type="ARBA" id="ARBA00022475"/>
    </source>
</evidence>
<keyword evidence="4" id="KW-1003">Cell membrane</keyword>
<evidence type="ECO:0000256" key="1">
    <source>
        <dbReference type="ARBA" id="ARBA00001947"/>
    </source>
</evidence>
<gene>
    <name evidence="15" type="ORF">IAD17_02665</name>
</gene>
<dbReference type="Pfam" id="PF02163">
    <property type="entry name" value="Peptidase_M50"/>
    <property type="match status" value="1"/>
</dbReference>
<feature type="transmembrane region" description="Helical" evidence="13">
    <location>
        <begin position="57"/>
        <end position="74"/>
    </location>
</feature>
<feature type="domain" description="Peptidase M50" evidence="14">
    <location>
        <begin position="10"/>
        <end position="196"/>
    </location>
</feature>
<name>A0A9D1L4G9_9ACTN</name>
<keyword evidence="11" id="KW-0482">Metalloprotease</keyword>
<evidence type="ECO:0000256" key="10">
    <source>
        <dbReference type="ARBA" id="ARBA00022989"/>
    </source>
</evidence>
<feature type="transmembrane region" description="Helical" evidence="13">
    <location>
        <begin position="133"/>
        <end position="157"/>
    </location>
</feature>
<keyword evidence="12 13" id="KW-0472">Membrane</keyword>
<dbReference type="CDD" id="cd06158">
    <property type="entry name" value="S2P-M50_like_1"/>
    <property type="match status" value="1"/>
</dbReference>
<keyword evidence="5 15" id="KW-0645">Protease</keyword>
<evidence type="ECO:0000256" key="11">
    <source>
        <dbReference type="ARBA" id="ARBA00023049"/>
    </source>
</evidence>
<reference evidence="15" key="2">
    <citation type="journal article" date="2021" name="PeerJ">
        <title>Extensive microbial diversity within the chicken gut microbiome revealed by metagenomics and culture.</title>
        <authorList>
            <person name="Gilroy R."/>
            <person name="Ravi A."/>
            <person name="Getino M."/>
            <person name="Pursley I."/>
            <person name="Horton D.L."/>
            <person name="Alikhan N.F."/>
            <person name="Baker D."/>
            <person name="Gharbi K."/>
            <person name="Hall N."/>
            <person name="Watson M."/>
            <person name="Adriaenssens E.M."/>
            <person name="Foster-Nyarko E."/>
            <person name="Jarju S."/>
            <person name="Secka A."/>
            <person name="Antonio M."/>
            <person name="Oren A."/>
            <person name="Chaudhuri R.R."/>
            <person name="La Ragione R."/>
            <person name="Hildebrand F."/>
            <person name="Pallen M.J."/>
        </authorList>
    </citation>
    <scope>NUCLEOTIDE SEQUENCE</scope>
    <source>
        <strain evidence="15">ChiHjej12B11-29160</strain>
    </source>
</reference>
<dbReference type="GO" id="GO:0005886">
    <property type="term" value="C:plasma membrane"/>
    <property type="evidence" value="ECO:0007669"/>
    <property type="project" value="UniProtKB-SubCell"/>
</dbReference>
<evidence type="ECO:0000256" key="9">
    <source>
        <dbReference type="ARBA" id="ARBA00022833"/>
    </source>
</evidence>
<keyword evidence="10 13" id="KW-1133">Transmembrane helix</keyword>
<evidence type="ECO:0000256" key="5">
    <source>
        <dbReference type="ARBA" id="ARBA00022670"/>
    </source>
</evidence>
<dbReference type="GO" id="GO:0046872">
    <property type="term" value="F:metal ion binding"/>
    <property type="evidence" value="ECO:0007669"/>
    <property type="project" value="UniProtKB-KW"/>
</dbReference>
<feature type="transmembrane region" description="Helical" evidence="13">
    <location>
        <begin position="178"/>
        <end position="200"/>
    </location>
</feature>
<dbReference type="PANTHER" id="PTHR35864">
    <property type="entry name" value="ZINC METALLOPROTEASE MJ0611-RELATED"/>
    <property type="match status" value="1"/>
</dbReference>
<evidence type="ECO:0000256" key="6">
    <source>
        <dbReference type="ARBA" id="ARBA00022692"/>
    </source>
</evidence>
<comment type="caution">
    <text evidence="15">The sequence shown here is derived from an EMBL/GenBank/DDBJ whole genome shotgun (WGS) entry which is preliminary data.</text>
</comment>
<evidence type="ECO:0000313" key="16">
    <source>
        <dbReference type="Proteomes" id="UP000824078"/>
    </source>
</evidence>
<organism evidence="15 16">
    <name type="scientific">Candidatus Coprovicinus avistercoris</name>
    <dbReference type="NCBI Taxonomy" id="2840754"/>
    <lineage>
        <taxon>Bacteria</taxon>
        <taxon>Bacillati</taxon>
        <taxon>Actinomycetota</taxon>
        <taxon>Coriobacteriia</taxon>
        <taxon>Coriobacteriales</taxon>
        <taxon>Coriobacteriaceae</taxon>
        <taxon>Coriobacteriaceae incertae sedis</taxon>
        <taxon>Candidatus Coprovicinus</taxon>
    </lineage>
</organism>
<evidence type="ECO:0000259" key="14">
    <source>
        <dbReference type="Pfam" id="PF02163"/>
    </source>
</evidence>
<proteinExistence type="inferred from homology"/>
<comment type="subcellular location">
    <subcellularLocation>
        <location evidence="2">Cell membrane</location>
        <topology evidence="2">Multi-pass membrane protein</topology>
    </subcellularLocation>
</comment>
<evidence type="ECO:0000256" key="13">
    <source>
        <dbReference type="SAM" id="Phobius"/>
    </source>
</evidence>
<dbReference type="InterPro" id="IPR044537">
    <property type="entry name" value="Rip2-like"/>
</dbReference>
<comment type="similarity">
    <text evidence="3">Belongs to the peptidase M50B family.</text>
</comment>
<keyword evidence="7" id="KW-0479">Metal-binding</keyword>
<evidence type="ECO:0000256" key="2">
    <source>
        <dbReference type="ARBA" id="ARBA00004651"/>
    </source>
</evidence>
<keyword evidence="6 13" id="KW-0812">Transmembrane</keyword>
<dbReference type="GO" id="GO:0008237">
    <property type="term" value="F:metallopeptidase activity"/>
    <property type="evidence" value="ECO:0007669"/>
    <property type="project" value="UniProtKB-KW"/>
</dbReference>
<comment type="cofactor">
    <cofactor evidence="1">
        <name>Zn(2+)</name>
        <dbReference type="ChEBI" id="CHEBI:29105"/>
    </cofactor>
</comment>
<dbReference type="InterPro" id="IPR052348">
    <property type="entry name" value="Metallopeptidase_M50B"/>
</dbReference>
<evidence type="ECO:0000256" key="12">
    <source>
        <dbReference type="ARBA" id="ARBA00023136"/>
    </source>
</evidence>